<dbReference type="InterPro" id="IPR012933">
    <property type="entry name" value="HicA_mRNA_interferase"/>
</dbReference>
<evidence type="ECO:0000313" key="1">
    <source>
        <dbReference type="EMBL" id="PHJ36768.1"/>
    </source>
</evidence>
<protein>
    <recommendedName>
        <fullName evidence="3">Toxin HicA</fullName>
    </recommendedName>
</protein>
<reference evidence="1 2" key="1">
    <citation type="submission" date="2013-09" db="EMBL/GenBank/DDBJ databases">
        <title>Biodegradation of hydrocarbons in the deep terrestrial subsurface : characterization of a microbial consortium composed of two Desulfotomaculum species originating from a deep geological formation.</title>
        <authorList>
            <person name="Aullo T."/>
            <person name="Berlendis S."/>
            <person name="Lascourreges J.-F."/>
            <person name="Dessort D."/>
            <person name="Saint-Laurent S."/>
            <person name="Schraauwers B."/>
            <person name="Mas J."/>
            <person name="Magot M."/>
            <person name="Ranchou-Peyruse A."/>
        </authorList>
    </citation>
    <scope>NUCLEOTIDE SEQUENCE [LARGE SCALE GENOMIC DNA]</scope>
    <source>
        <strain evidence="1 2">Bs107</strain>
    </source>
</reference>
<keyword evidence="2" id="KW-1185">Reference proteome</keyword>
<dbReference type="OrthoDB" id="361893at2"/>
<proteinExistence type="predicted"/>
<dbReference type="RefSeq" id="WP_099084174.1">
    <property type="nucleotide sequence ID" value="NZ_AWQQ01000148.1"/>
</dbReference>
<comment type="caution">
    <text evidence="1">The sequence shown here is derived from an EMBL/GenBank/DDBJ whole genome shotgun (WGS) entry which is preliminary data.</text>
</comment>
<dbReference type="SUPFAM" id="SSF54786">
    <property type="entry name" value="YcfA/nrd intein domain"/>
    <property type="match status" value="1"/>
</dbReference>
<dbReference type="Pfam" id="PF07927">
    <property type="entry name" value="HicA_toxin"/>
    <property type="match status" value="1"/>
</dbReference>
<dbReference type="EMBL" id="AWQQ01000148">
    <property type="protein sequence ID" value="PHJ36768.1"/>
    <property type="molecule type" value="Genomic_DNA"/>
</dbReference>
<evidence type="ECO:0000313" key="2">
    <source>
        <dbReference type="Proteomes" id="UP000222564"/>
    </source>
</evidence>
<accession>A0A2C6M9V8</accession>
<evidence type="ECO:0008006" key="3">
    <source>
        <dbReference type="Google" id="ProtNLM"/>
    </source>
</evidence>
<dbReference type="Proteomes" id="UP000222564">
    <property type="component" value="Unassembled WGS sequence"/>
</dbReference>
<name>A0A2C6M9V8_9FIRM</name>
<organism evidence="1 2">
    <name type="scientific">Desulforamulus profundi</name>
    <dbReference type="NCBI Taxonomy" id="1383067"/>
    <lineage>
        <taxon>Bacteria</taxon>
        <taxon>Bacillati</taxon>
        <taxon>Bacillota</taxon>
        <taxon>Clostridia</taxon>
        <taxon>Eubacteriales</taxon>
        <taxon>Peptococcaceae</taxon>
        <taxon>Desulforamulus</taxon>
    </lineage>
</organism>
<dbReference type="AlphaFoldDB" id="A0A2C6M9V8"/>
<dbReference type="GO" id="GO:0003729">
    <property type="term" value="F:mRNA binding"/>
    <property type="evidence" value="ECO:0007669"/>
    <property type="project" value="InterPro"/>
</dbReference>
<gene>
    <name evidence="1" type="ORF">P378_20140</name>
</gene>
<sequence>MTKKEKLIERIKTAKVVDFEDVDLLLKQLGFSRRVEGSHHTYVNAPYVIVIAVHGKQLKRVYLKNVQDLLSRWGINPFCRMIRRM</sequence>